<keyword evidence="10" id="KW-1185">Reference proteome</keyword>
<comment type="cofactor">
    <cofactor evidence="1">
        <name>Mg(2+)</name>
        <dbReference type="ChEBI" id="CHEBI:18420"/>
    </cofactor>
</comment>
<evidence type="ECO:0000256" key="6">
    <source>
        <dbReference type="ARBA" id="ARBA00022842"/>
    </source>
</evidence>
<dbReference type="Gene3D" id="3.40.50.1010">
    <property type="entry name" value="5'-nuclease"/>
    <property type="match status" value="1"/>
</dbReference>
<keyword evidence="2" id="KW-1277">Toxin-antitoxin system</keyword>
<name>A0ABP6XYJ4_9ACTN</name>
<dbReference type="InterPro" id="IPR029060">
    <property type="entry name" value="PIN-like_dom_sf"/>
</dbReference>
<keyword evidence="3" id="KW-0540">Nuclease</keyword>
<protein>
    <submittedName>
        <fullName evidence="9">Type II toxin-antitoxin system VapC family toxin</fullName>
    </submittedName>
</protein>
<dbReference type="EMBL" id="BAABAA010000007">
    <property type="protein sequence ID" value="GAA3574443.1"/>
    <property type="molecule type" value="Genomic_DNA"/>
</dbReference>
<reference evidence="10" key="1">
    <citation type="journal article" date="2019" name="Int. J. Syst. Evol. Microbiol.">
        <title>The Global Catalogue of Microorganisms (GCM) 10K type strain sequencing project: providing services to taxonomists for standard genome sequencing and annotation.</title>
        <authorList>
            <consortium name="The Broad Institute Genomics Platform"/>
            <consortium name="The Broad Institute Genome Sequencing Center for Infectious Disease"/>
            <person name="Wu L."/>
            <person name="Ma J."/>
        </authorList>
    </citation>
    <scope>NUCLEOTIDE SEQUENCE [LARGE SCALE GENOMIC DNA]</scope>
    <source>
        <strain evidence="10">JCM 16928</strain>
    </source>
</reference>
<dbReference type="InterPro" id="IPR050556">
    <property type="entry name" value="Type_II_TA_system_RNase"/>
</dbReference>
<evidence type="ECO:0000313" key="10">
    <source>
        <dbReference type="Proteomes" id="UP001501222"/>
    </source>
</evidence>
<evidence type="ECO:0000313" key="9">
    <source>
        <dbReference type="EMBL" id="GAA3574443.1"/>
    </source>
</evidence>
<evidence type="ECO:0000256" key="4">
    <source>
        <dbReference type="ARBA" id="ARBA00022723"/>
    </source>
</evidence>
<evidence type="ECO:0000256" key="3">
    <source>
        <dbReference type="ARBA" id="ARBA00022722"/>
    </source>
</evidence>
<dbReference type="RefSeq" id="WP_344844489.1">
    <property type="nucleotide sequence ID" value="NZ_BAABAA010000007.1"/>
</dbReference>
<dbReference type="SUPFAM" id="SSF88723">
    <property type="entry name" value="PIN domain-like"/>
    <property type="match status" value="1"/>
</dbReference>
<evidence type="ECO:0000256" key="7">
    <source>
        <dbReference type="ARBA" id="ARBA00038093"/>
    </source>
</evidence>
<dbReference type="CDD" id="cd09854">
    <property type="entry name" value="PIN_VapC-like"/>
    <property type="match status" value="1"/>
</dbReference>
<comment type="similarity">
    <text evidence="7">Belongs to the PINc/VapC protein family.</text>
</comment>
<dbReference type="InterPro" id="IPR002716">
    <property type="entry name" value="PIN_dom"/>
</dbReference>
<comment type="caution">
    <text evidence="9">The sequence shown here is derived from an EMBL/GenBank/DDBJ whole genome shotgun (WGS) entry which is preliminary data.</text>
</comment>
<keyword evidence="4" id="KW-0479">Metal-binding</keyword>
<evidence type="ECO:0000256" key="5">
    <source>
        <dbReference type="ARBA" id="ARBA00022801"/>
    </source>
</evidence>
<proteinExistence type="inferred from homology"/>
<feature type="domain" description="PIN" evidence="8">
    <location>
        <begin position="16"/>
        <end position="133"/>
    </location>
</feature>
<dbReference type="Proteomes" id="UP001501222">
    <property type="component" value="Unassembled WGS sequence"/>
</dbReference>
<evidence type="ECO:0000256" key="2">
    <source>
        <dbReference type="ARBA" id="ARBA00022649"/>
    </source>
</evidence>
<evidence type="ECO:0000259" key="8">
    <source>
        <dbReference type="Pfam" id="PF01850"/>
    </source>
</evidence>
<gene>
    <name evidence="9" type="ORF">GCM10022235_50030</name>
</gene>
<accession>A0ABP6XYJ4</accession>
<dbReference type="Pfam" id="PF01850">
    <property type="entry name" value="PIN"/>
    <property type="match status" value="1"/>
</dbReference>
<evidence type="ECO:0000256" key="1">
    <source>
        <dbReference type="ARBA" id="ARBA00001946"/>
    </source>
</evidence>
<keyword evidence="6" id="KW-0460">Magnesium</keyword>
<dbReference type="PANTHER" id="PTHR33653:SF1">
    <property type="entry name" value="RIBONUCLEASE VAPC2"/>
    <property type="match status" value="1"/>
</dbReference>
<sequence>MANDRPLQSVQQVSTMVDTCVLLDILTDDAEWADWSATAVADARDVGDLVINPIIYAEVCAGFDRIEDVDAALPAADFLREALPYPAGFLASRAFVTYRGRGGLKSSPLPDFYIGAHAAVNRYRLITRDTARFRTYFPTIELVAPE</sequence>
<dbReference type="PANTHER" id="PTHR33653">
    <property type="entry name" value="RIBONUCLEASE VAPC2"/>
    <property type="match status" value="1"/>
</dbReference>
<keyword evidence="5" id="KW-0378">Hydrolase</keyword>
<organism evidence="9 10">
    <name type="scientific">Kribbella ginsengisoli</name>
    <dbReference type="NCBI Taxonomy" id="363865"/>
    <lineage>
        <taxon>Bacteria</taxon>
        <taxon>Bacillati</taxon>
        <taxon>Actinomycetota</taxon>
        <taxon>Actinomycetes</taxon>
        <taxon>Propionibacteriales</taxon>
        <taxon>Kribbellaceae</taxon>
        <taxon>Kribbella</taxon>
    </lineage>
</organism>